<dbReference type="Gene3D" id="3.40.50.300">
    <property type="entry name" value="P-loop containing nucleotide triphosphate hydrolases"/>
    <property type="match status" value="1"/>
</dbReference>
<reference evidence="1" key="1">
    <citation type="submission" date="2022-10" db="EMBL/GenBank/DDBJ databases">
        <title>The complete genomes of actinobacterial strains from the NBC collection.</title>
        <authorList>
            <person name="Joergensen T.S."/>
            <person name="Alvarez Arevalo M."/>
            <person name="Sterndorff E.B."/>
            <person name="Faurdal D."/>
            <person name="Vuksanovic O."/>
            <person name="Mourched A.-S."/>
            <person name="Charusanti P."/>
            <person name="Shaw S."/>
            <person name="Blin K."/>
            <person name="Weber T."/>
        </authorList>
    </citation>
    <scope>NUCLEOTIDE SEQUENCE</scope>
    <source>
        <strain evidence="1">NBC_00668</strain>
        <plasmid evidence="1">unnamed2</plasmid>
    </source>
</reference>
<dbReference type="InterPro" id="IPR027417">
    <property type="entry name" value="P-loop_NTPase"/>
</dbReference>
<keyword evidence="1" id="KW-0547">Nucleotide-binding</keyword>
<protein>
    <submittedName>
        <fullName evidence="1">ATP-binding protein</fullName>
    </submittedName>
</protein>
<keyword evidence="2" id="KW-1185">Reference proteome</keyword>
<name>A0ABZ1XYJ4_9ACTN</name>
<evidence type="ECO:0000313" key="2">
    <source>
        <dbReference type="Proteomes" id="UP001432060"/>
    </source>
</evidence>
<keyword evidence="1" id="KW-0067">ATP-binding</keyword>
<dbReference type="EMBL" id="CP109021">
    <property type="protein sequence ID" value="WUT88001.1"/>
    <property type="molecule type" value="Genomic_DNA"/>
</dbReference>
<dbReference type="Proteomes" id="UP001432060">
    <property type="component" value="Plasmid unnamed2"/>
</dbReference>
<dbReference type="RefSeq" id="WP_329405002.1">
    <property type="nucleotide sequence ID" value="NZ_CP109021.1"/>
</dbReference>
<keyword evidence="1" id="KW-0614">Plasmid</keyword>
<dbReference type="Pfam" id="PF13671">
    <property type="entry name" value="AAA_33"/>
    <property type="match status" value="1"/>
</dbReference>
<evidence type="ECO:0000313" key="1">
    <source>
        <dbReference type="EMBL" id="WUT88001.1"/>
    </source>
</evidence>
<proteinExistence type="predicted"/>
<gene>
    <name evidence="1" type="ORF">OG515_37760</name>
</gene>
<accession>A0ABZ1XYJ4</accession>
<dbReference type="GO" id="GO:0005524">
    <property type="term" value="F:ATP binding"/>
    <property type="evidence" value="ECO:0007669"/>
    <property type="project" value="UniProtKB-KW"/>
</dbReference>
<geneLocation type="plasmid" evidence="1 2">
    <name>unnamed2</name>
</geneLocation>
<sequence length="244" mass="26449">MSLPRYVLAPTHLTGDVFGWQLNRDGRFLDCHETFVPEDFDRDVEAAMDWAEQIIGTRQDWRHTREGGPDRWIAADGRAAAGADVLRSIEPGTLVVAVGPGASGKSTFAAEAGIVTVVCLDSLREQIGGDAGDQAVTPAAVVEQNILLEKHLSEGTTLYLDSTNVEARVRAELVERARRHGRPVVALRFLPHLDTCRARNSARPPNRQVPGDVLAWQHSLALAATPKALLAEGFTAAHDIVTPL</sequence>
<dbReference type="SUPFAM" id="SSF52540">
    <property type="entry name" value="P-loop containing nucleoside triphosphate hydrolases"/>
    <property type="match status" value="1"/>
</dbReference>
<organism evidence="1 2">
    <name type="scientific">Streptomyces melanogenes</name>
    <dbReference type="NCBI Taxonomy" id="67326"/>
    <lineage>
        <taxon>Bacteria</taxon>
        <taxon>Bacillati</taxon>
        <taxon>Actinomycetota</taxon>
        <taxon>Actinomycetes</taxon>
        <taxon>Kitasatosporales</taxon>
        <taxon>Streptomycetaceae</taxon>
        <taxon>Streptomyces</taxon>
    </lineage>
</organism>